<reference evidence="3" key="1">
    <citation type="submission" date="2023-07" db="EMBL/GenBank/DDBJ databases">
        <title>30 novel species of actinomycetes from the DSMZ collection.</title>
        <authorList>
            <person name="Nouioui I."/>
        </authorList>
    </citation>
    <scope>NUCLEOTIDE SEQUENCE [LARGE SCALE GENOMIC DNA]</scope>
    <source>
        <strain evidence="3">DSM 41982</strain>
    </source>
</reference>
<name>A0ABD5ECF3_9ACTN</name>
<proteinExistence type="predicted"/>
<dbReference type="Proteomes" id="UP001183607">
    <property type="component" value="Unassembled WGS sequence"/>
</dbReference>
<sequence>MRNGVSTGGVARVGRQVRRAGTADPVASLPWQLIRRDNGEEDSYRVASYATRAEAERRADVLNARVPAPRALYVVEHADDRPRPEGVIGALDEDPLR</sequence>
<gene>
    <name evidence="2" type="ORF">RM574_25045</name>
</gene>
<evidence type="ECO:0000313" key="3">
    <source>
        <dbReference type="Proteomes" id="UP001183607"/>
    </source>
</evidence>
<organism evidence="2 3">
    <name type="scientific">Streptomyces evansiae</name>
    <dbReference type="NCBI Taxonomy" id="3075535"/>
    <lineage>
        <taxon>Bacteria</taxon>
        <taxon>Bacillati</taxon>
        <taxon>Actinomycetota</taxon>
        <taxon>Actinomycetes</taxon>
        <taxon>Kitasatosporales</taxon>
        <taxon>Streptomycetaceae</taxon>
        <taxon>Streptomyces</taxon>
    </lineage>
</organism>
<evidence type="ECO:0008006" key="4">
    <source>
        <dbReference type="Google" id="ProtNLM"/>
    </source>
</evidence>
<feature type="region of interest" description="Disordered" evidence="1">
    <location>
        <begin position="1"/>
        <end position="22"/>
    </location>
</feature>
<evidence type="ECO:0000313" key="2">
    <source>
        <dbReference type="EMBL" id="MDT0418751.1"/>
    </source>
</evidence>
<accession>A0ABD5ECF3</accession>
<comment type="caution">
    <text evidence="2">The sequence shown here is derived from an EMBL/GenBank/DDBJ whole genome shotgun (WGS) entry which is preliminary data.</text>
</comment>
<evidence type="ECO:0000256" key="1">
    <source>
        <dbReference type="SAM" id="MobiDB-lite"/>
    </source>
</evidence>
<dbReference type="EMBL" id="JAVRER010000053">
    <property type="protein sequence ID" value="MDT0418751.1"/>
    <property type="molecule type" value="Genomic_DNA"/>
</dbReference>
<feature type="compositionally biased region" description="Low complexity" evidence="1">
    <location>
        <begin position="8"/>
        <end position="22"/>
    </location>
</feature>
<dbReference type="RefSeq" id="WP_234019204.1">
    <property type="nucleotide sequence ID" value="NZ_JAVRER010000053.1"/>
</dbReference>
<protein>
    <recommendedName>
        <fullName evidence="4">SPOR domain-containing protein</fullName>
    </recommendedName>
</protein>
<dbReference type="AlphaFoldDB" id="A0ABD5ECF3"/>